<dbReference type="Gene3D" id="3.40.50.1820">
    <property type="entry name" value="alpha/beta hydrolase"/>
    <property type="match status" value="1"/>
</dbReference>
<protein>
    <submittedName>
        <fullName evidence="1">Alpha/beta hydrolase</fullName>
    </submittedName>
</protein>
<dbReference type="InterPro" id="IPR051321">
    <property type="entry name" value="PHA/PHB_synthase"/>
</dbReference>
<reference evidence="1 2" key="1">
    <citation type="submission" date="2022-12" db="EMBL/GenBank/DDBJ databases">
        <title>Sphingomonas abieness sp. nov., an endophytic bacterium isolated from Abies koreana.</title>
        <authorList>
            <person name="Jiang L."/>
            <person name="Lee J."/>
        </authorList>
    </citation>
    <scope>NUCLEOTIDE SEQUENCE [LARGE SCALE GENOMIC DNA]</scope>
    <source>
        <strain evidence="2">PAMB 00755</strain>
    </source>
</reference>
<dbReference type="InterPro" id="IPR029058">
    <property type="entry name" value="AB_hydrolase_fold"/>
</dbReference>
<sequence length="333" mass="35575">MLRHETDGAPDRRAAALAGLRAYQSAERPSGPPAVPIVARAGRAMLRDYGGAGRPVLFVPSLINAPDVLDLLPDISLMRWLATQGVRPLLLDWGIPSPDERDLAIAGHVETLLLPLLEEIGPDAALAGYCLGGTMALAAAAIRPPASLTLIASPWHFSGFPDAARHGLGELWTQSRPMADAMGHLPVEVLQTAFWRLDPRRTVEKFITFGSTARGPEATRLFVALEDWANGGAPLTPAAGRELAEDLFRDDRPGSGRWQVAGRHIDPAALACPWLDIVSTTDRIVPAASAVSTSGAGETLTLAQGHVGMIVGGRARESLWRPLAQWLARAHIR</sequence>
<evidence type="ECO:0000313" key="1">
    <source>
        <dbReference type="EMBL" id="WBO21004.1"/>
    </source>
</evidence>
<dbReference type="GO" id="GO:0016787">
    <property type="term" value="F:hydrolase activity"/>
    <property type="evidence" value="ECO:0007669"/>
    <property type="project" value="UniProtKB-KW"/>
</dbReference>
<gene>
    <name evidence="1" type="ORF">PBT88_12395</name>
</gene>
<keyword evidence="1" id="KW-0378">Hydrolase</keyword>
<evidence type="ECO:0000313" key="2">
    <source>
        <dbReference type="Proteomes" id="UP001210865"/>
    </source>
</evidence>
<dbReference type="SUPFAM" id="SSF53474">
    <property type="entry name" value="alpha/beta-Hydrolases"/>
    <property type="match status" value="1"/>
</dbReference>
<name>A0ABY7NHP0_9SPHN</name>
<dbReference type="PANTHER" id="PTHR36837:SF4">
    <property type="entry name" value="BLR0908 PROTEIN"/>
    <property type="match status" value="1"/>
</dbReference>
<proteinExistence type="predicted"/>
<dbReference type="RefSeq" id="WP_270075654.1">
    <property type="nucleotide sequence ID" value="NZ_CP115174.1"/>
</dbReference>
<dbReference type="PANTHER" id="PTHR36837">
    <property type="entry name" value="POLY(3-HYDROXYALKANOATE) POLYMERASE SUBUNIT PHAC"/>
    <property type="match status" value="1"/>
</dbReference>
<accession>A0ABY7NHP0</accession>
<keyword evidence="2" id="KW-1185">Reference proteome</keyword>
<organism evidence="1 2">
    <name type="scientific">Sphingomonas abietis</name>
    <dbReference type="NCBI Taxonomy" id="3012344"/>
    <lineage>
        <taxon>Bacteria</taxon>
        <taxon>Pseudomonadati</taxon>
        <taxon>Pseudomonadota</taxon>
        <taxon>Alphaproteobacteria</taxon>
        <taxon>Sphingomonadales</taxon>
        <taxon>Sphingomonadaceae</taxon>
        <taxon>Sphingomonas</taxon>
    </lineage>
</organism>
<dbReference type="EMBL" id="CP115174">
    <property type="protein sequence ID" value="WBO21004.1"/>
    <property type="molecule type" value="Genomic_DNA"/>
</dbReference>
<dbReference type="Proteomes" id="UP001210865">
    <property type="component" value="Chromosome"/>
</dbReference>